<gene>
    <name evidence="2" type="ORF">J1N35_011697</name>
</gene>
<accession>A0A9D3W2W6</accession>
<comment type="caution">
    <text evidence="2">The sequence shown here is derived from an EMBL/GenBank/DDBJ whole genome shotgun (WGS) entry which is preliminary data.</text>
</comment>
<dbReference type="GO" id="GO:0003676">
    <property type="term" value="F:nucleic acid binding"/>
    <property type="evidence" value="ECO:0007669"/>
    <property type="project" value="InterPro"/>
</dbReference>
<dbReference type="OrthoDB" id="1654885at2759"/>
<dbReference type="InterPro" id="IPR012337">
    <property type="entry name" value="RNaseH-like_sf"/>
</dbReference>
<dbReference type="InterPro" id="IPR003165">
    <property type="entry name" value="Piwi"/>
</dbReference>
<keyword evidence="3" id="KW-1185">Reference proteome</keyword>
<evidence type="ECO:0000313" key="3">
    <source>
        <dbReference type="Proteomes" id="UP000828251"/>
    </source>
</evidence>
<dbReference type="PROSITE" id="PS50822">
    <property type="entry name" value="PIWI"/>
    <property type="match status" value="1"/>
</dbReference>
<organism evidence="2 3">
    <name type="scientific">Gossypium stocksii</name>
    <dbReference type="NCBI Taxonomy" id="47602"/>
    <lineage>
        <taxon>Eukaryota</taxon>
        <taxon>Viridiplantae</taxon>
        <taxon>Streptophyta</taxon>
        <taxon>Embryophyta</taxon>
        <taxon>Tracheophyta</taxon>
        <taxon>Spermatophyta</taxon>
        <taxon>Magnoliopsida</taxon>
        <taxon>eudicotyledons</taxon>
        <taxon>Gunneridae</taxon>
        <taxon>Pentapetalae</taxon>
        <taxon>rosids</taxon>
        <taxon>malvids</taxon>
        <taxon>Malvales</taxon>
        <taxon>Malvaceae</taxon>
        <taxon>Malvoideae</taxon>
        <taxon>Gossypium</taxon>
    </lineage>
</organism>
<proteinExistence type="predicted"/>
<dbReference type="Proteomes" id="UP000828251">
    <property type="component" value="Unassembled WGS sequence"/>
</dbReference>
<dbReference type="Gene3D" id="3.30.420.10">
    <property type="entry name" value="Ribonuclease H-like superfamily/Ribonuclease H"/>
    <property type="match status" value="1"/>
</dbReference>
<dbReference type="PANTHER" id="PTHR22891">
    <property type="entry name" value="EUKARYOTIC TRANSLATION INITIATION FACTOR 2C"/>
    <property type="match status" value="1"/>
</dbReference>
<sequence length="148" mass="16467">MINSLFKPVSDKVDEGIMKEALLDFYTSSGKRKLDHIIIFRDGVGESQFNQALNKELDQVIEVASSLTRIETLSLWLLLHKKKNIILSFSKQRSLDNVLPASQLGQFIKFEDVSETSSSHGGVTAPGAISVPQLPRLKDNVSNSIFFC</sequence>
<evidence type="ECO:0000259" key="1">
    <source>
        <dbReference type="PROSITE" id="PS50822"/>
    </source>
</evidence>
<dbReference type="Pfam" id="PF02171">
    <property type="entry name" value="Piwi"/>
    <property type="match status" value="1"/>
</dbReference>
<protein>
    <recommendedName>
        <fullName evidence="1">Piwi domain-containing protein</fullName>
    </recommendedName>
</protein>
<feature type="domain" description="Piwi" evidence="1">
    <location>
        <begin position="1"/>
        <end position="100"/>
    </location>
</feature>
<name>A0A9D3W2W6_9ROSI</name>
<evidence type="ECO:0000313" key="2">
    <source>
        <dbReference type="EMBL" id="KAH1107929.1"/>
    </source>
</evidence>
<dbReference type="InterPro" id="IPR036397">
    <property type="entry name" value="RNaseH_sf"/>
</dbReference>
<reference evidence="2 3" key="1">
    <citation type="journal article" date="2021" name="Plant Biotechnol. J.">
        <title>Multi-omics assisted identification of the key and species-specific regulatory components of drought-tolerant mechanisms in Gossypium stocksii.</title>
        <authorList>
            <person name="Yu D."/>
            <person name="Ke L."/>
            <person name="Zhang D."/>
            <person name="Wu Y."/>
            <person name="Sun Y."/>
            <person name="Mei J."/>
            <person name="Sun J."/>
            <person name="Sun Y."/>
        </authorList>
    </citation>
    <scope>NUCLEOTIDE SEQUENCE [LARGE SCALE GENOMIC DNA]</scope>
    <source>
        <strain evidence="3">cv. E1</strain>
        <tissue evidence="2">Leaf</tissue>
    </source>
</reference>
<dbReference type="AlphaFoldDB" id="A0A9D3W2W6"/>
<dbReference type="SUPFAM" id="SSF53098">
    <property type="entry name" value="Ribonuclease H-like"/>
    <property type="match status" value="1"/>
</dbReference>
<dbReference type="EMBL" id="JAIQCV010000004">
    <property type="protein sequence ID" value="KAH1107929.1"/>
    <property type="molecule type" value="Genomic_DNA"/>
</dbReference>